<gene>
    <name evidence="2" type="ORF">CB0940_07032</name>
    <name evidence="3" type="ORF">RHO25_007591</name>
</gene>
<dbReference type="EMBL" id="LKMD01000108">
    <property type="protein sequence ID" value="PIA88539.1"/>
    <property type="molecule type" value="Genomic_DNA"/>
</dbReference>
<accession>A0A2G5H7M9</accession>
<evidence type="ECO:0000313" key="4">
    <source>
        <dbReference type="Proteomes" id="UP000230605"/>
    </source>
</evidence>
<keyword evidence="5" id="KW-1185">Reference proteome</keyword>
<feature type="region of interest" description="Disordered" evidence="1">
    <location>
        <begin position="510"/>
        <end position="584"/>
    </location>
</feature>
<feature type="region of interest" description="Disordered" evidence="1">
    <location>
        <begin position="1018"/>
        <end position="1045"/>
    </location>
</feature>
<feature type="region of interest" description="Disordered" evidence="1">
    <location>
        <begin position="164"/>
        <end position="192"/>
    </location>
</feature>
<evidence type="ECO:0000313" key="3">
    <source>
        <dbReference type="EMBL" id="WPB02955.1"/>
    </source>
</evidence>
<proteinExistence type="predicted"/>
<evidence type="ECO:0000256" key="1">
    <source>
        <dbReference type="SAM" id="MobiDB-lite"/>
    </source>
</evidence>
<feature type="compositionally biased region" description="Low complexity" evidence="1">
    <location>
        <begin position="573"/>
        <end position="584"/>
    </location>
</feature>
<dbReference type="Proteomes" id="UP001302367">
    <property type="component" value="Chromosome 5"/>
</dbReference>
<evidence type="ECO:0000313" key="2">
    <source>
        <dbReference type="EMBL" id="PIA88539.1"/>
    </source>
</evidence>
<feature type="region of interest" description="Disordered" evidence="1">
    <location>
        <begin position="832"/>
        <end position="867"/>
    </location>
</feature>
<reference evidence="2 4" key="1">
    <citation type="submission" date="2015-10" db="EMBL/GenBank/DDBJ databases">
        <title>The cercosporin biosynthetic gene cluster was horizontally transferred to several fungal lineages and shown to be expanded in Cercospora beticola based on microsynteny with recipient genomes.</title>
        <authorList>
            <person name="De Jonge R."/>
            <person name="Ebert M.K."/>
            <person name="Suttle J.C."/>
            <person name="Jurick Ii W.M."/>
            <person name="Secor G.A."/>
            <person name="Thomma B.P."/>
            <person name="Van De Peer Y."/>
            <person name="Bolton M.D."/>
        </authorList>
    </citation>
    <scope>NUCLEOTIDE SEQUENCE [LARGE SCALE GENOMIC DNA]</scope>
    <source>
        <strain evidence="2 4">09-40</strain>
    </source>
</reference>
<protein>
    <submittedName>
        <fullName evidence="2">Uncharacterized protein</fullName>
    </submittedName>
</protein>
<organism evidence="2 4">
    <name type="scientific">Cercospora beticola</name>
    <name type="common">Sugarbeet leaf spot fungus</name>
    <dbReference type="NCBI Taxonomy" id="122368"/>
    <lineage>
        <taxon>Eukaryota</taxon>
        <taxon>Fungi</taxon>
        <taxon>Dikarya</taxon>
        <taxon>Ascomycota</taxon>
        <taxon>Pezizomycotina</taxon>
        <taxon>Dothideomycetes</taxon>
        <taxon>Dothideomycetidae</taxon>
        <taxon>Mycosphaerellales</taxon>
        <taxon>Mycosphaerellaceae</taxon>
        <taxon>Cercospora</taxon>
    </lineage>
</organism>
<feature type="compositionally biased region" description="Polar residues" evidence="1">
    <location>
        <begin position="1036"/>
        <end position="1045"/>
    </location>
</feature>
<dbReference type="OrthoDB" id="3647219at2759"/>
<feature type="compositionally biased region" description="Polar residues" evidence="1">
    <location>
        <begin position="842"/>
        <end position="867"/>
    </location>
</feature>
<sequence length="1045" mass="114946">MSFIKRELTGPAPGDYVSDPMSHSAWHALPQRSRVLMEPEVLLPQQPINATRHPAHSTVEKRCSYNFPDSTDADRWNFNYCWGPSDVSDSESIAGRIATKSPGVERTSARPLECDIVLQTAQSRNAVASKKPAAGHIQSEPLARQDSAVACGPYLHAPVMPHGEAESRDKTFGANRLPKNQSPASNSVKRHATEMSQDVVDRLFSPRKNPRCDVQEGHRRAFSLDSRHFAKSGSGREIPTGNTDYRKLATSNSWPQKAGCDNSWRFPTIDETETTQRIASIACQPHLRAHTDAQHVSQMATVQGAPVPFVIGAKASPPDCQAWILDQPERCKDEDQDVPFDPPSTLYLPDSELECHESGESDTPCNGILSIRAYLAAKGSGPKYTTATWEDAADMLEELVRSDFPSSIRGRSFYLHQLIGLIPPAAKEAYQEVDLIAVDSWLFPYLIDDNDALELDALLEVLLLICMGLCDLGLTVFQLACFIASLVRSLAAISDNLRLPDAYTHAAPTPSSLWSSGNGSNLQEHAGNSNNNASSSQRPDEGDTGDRGTGGKPNGKRKFSGGQDRGDEHFEGNEPGPEGNAGEEFAGKLNVEIPCVHDSCTATYQYISGVIRCLKKHKIRVCPKCWCKFDDDESLQSHRYSQGIGTKQQTMTSICEENCVSLCDTNTDIETLRSAEAIRSQRHRLAKGCLKQKCPESRAAQWRYLYALTYPSCDDVPNLVLKRKKPKLKSIEEELAPTHLHSSPNSTTALRALQLEISALRLEREHFIVLLKMSSSLLAGDNSEFAMILKRSIDEKVSGHAGSNETRQIHGNDEFAAHLPAMPLTPSSYVPHGLQPSGGTGTSDPFPTQNIQSTASSSAFNRRPLTGSSMLESQPVQRMQAAAARYQQQVAPPIYGSQGVQVAMHPPQPQLFGGWLPSSNLTNYDARQFGSNEQGLTGYTQPWGQMPSQNRIEHMAYDRPQPDHRSQQQLNFDMDAQHGINMHSYPRSEPFNSGPSPLGHSNQQARVLDMGAQQGVQTQPLNLNNYPPFDGPGQTLPENQQLPYS</sequence>
<feature type="region of interest" description="Disordered" evidence="1">
    <location>
        <begin position="980"/>
        <end position="1002"/>
    </location>
</feature>
<dbReference type="AlphaFoldDB" id="A0A2G5H7M9"/>
<dbReference type="EMBL" id="CP134188">
    <property type="protein sequence ID" value="WPB02955.1"/>
    <property type="molecule type" value="Genomic_DNA"/>
</dbReference>
<dbReference type="Proteomes" id="UP000230605">
    <property type="component" value="Chromosome 5"/>
</dbReference>
<evidence type="ECO:0000313" key="5">
    <source>
        <dbReference type="Proteomes" id="UP001302367"/>
    </source>
</evidence>
<reference evidence="3 5" key="2">
    <citation type="submission" date="2023-09" db="EMBL/GenBank/DDBJ databases">
        <title>Complete-Gapless Cercospora beticola genome.</title>
        <authorList>
            <person name="Wyatt N.A."/>
            <person name="Spanner R.E."/>
            <person name="Bolton M.D."/>
        </authorList>
    </citation>
    <scope>NUCLEOTIDE SEQUENCE [LARGE SCALE GENOMIC DNA]</scope>
    <source>
        <strain evidence="3">Cb09-40</strain>
    </source>
</reference>
<name>A0A2G5H7M9_CERBT</name>
<feature type="compositionally biased region" description="Polar residues" evidence="1">
    <location>
        <begin position="178"/>
        <end position="187"/>
    </location>
</feature>
<feature type="compositionally biased region" description="Polar residues" evidence="1">
    <location>
        <begin position="990"/>
        <end position="1002"/>
    </location>
</feature>
<feature type="compositionally biased region" description="Low complexity" evidence="1">
    <location>
        <begin position="511"/>
        <end position="536"/>
    </location>
</feature>